<reference evidence="11 12" key="2">
    <citation type="journal article" date="2015" name="Genome Announc.">
        <title>Complete Genome Sequence of Coriobacteriaceae Strain 68-1-3, a Novel Mucus-Degrading Isolate from the Swine Intestinal Tract.</title>
        <authorList>
            <person name="Looft T."/>
            <person name="Bayles D.O."/>
            <person name="Alt D.P."/>
            <person name="Stanton T.B."/>
        </authorList>
    </citation>
    <scope>NUCLEOTIDE SEQUENCE [LARGE SCALE GENOMIC DNA]</scope>
    <source>
        <strain evidence="11 12">68-1-3</strain>
    </source>
</reference>
<dbReference type="HAMAP" id="MF_00422">
    <property type="entry name" value="SecE"/>
    <property type="match status" value="1"/>
</dbReference>
<dbReference type="GO" id="GO:0009306">
    <property type="term" value="P:protein secretion"/>
    <property type="evidence" value="ECO:0007669"/>
    <property type="project" value="UniProtKB-UniRule"/>
</dbReference>
<reference evidence="12" key="1">
    <citation type="submission" date="2014-08" db="EMBL/GenBank/DDBJ databases">
        <title>Coriobacteriaceae sp. complete genome.</title>
        <authorList>
            <person name="Looft T."/>
            <person name="Bayles D.O."/>
            <person name="Stanton T.B."/>
        </authorList>
    </citation>
    <scope>NUCLEOTIDE SEQUENCE [LARGE SCALE GENOMIC DNA]</scope>
    <source>
        <strain evidence="12">68-1-3</strain>
    </source>
</reference>
<dbReference type="EMBL" id="CP009302">
    <property type="protein sequence ID" value="AJC12347.1"/>
    <property type="molecule type" value="Genomic_DNA"/>
</dbReference>
<evidence type="ECO:0000256" key="4">
    <source>
        <dbReference type="ARBA" id="ARBA00022692"/>
    </source>
</evidence>
<protein>
    <recommendedName>
        <fullName evidence="9">Protein translocase subunit SecE</fullName>
    </recommendedName>
</protein>
<dbReference type="GO" id="GO:0065002">
    <property type="term" value="P:intracellular protein transmembrane transport"/>
    <property type="evidence" value="ECO:0007669"/>
    <property type="project" value="UniProtKB-UniRule"/>
</dbReference>
<dbReference type="GO" id="GO:0006605">
    <property type="term" value="P:protein targeting"/>
    <property type="evidence" value="ECO:0007669"/>
    <property type="project" value="UniProtKB-UniRule"/>
</dbReference>
<accession>A0A0A8BAY9</accession>
<dbReference type="Gene3D" id="1.20.5.1030">
    <property type="entry name" value="Preprotein translocase secy subunit"/>
    <property type="match status" value="1"/>
</dbReference>
<sequence>MAHKSKTQRAKASAARSAKKAERAEQSSVASSEPMAAAESTEAPKKGLFAKSEKKEAAAAQDKQTKAKKVEKETPKKSRFAFFKDVKAELKRVTWPSRQDVVQWSLVVVAALLFFGLYVGLLDNVIITPLLVAISGLGA</sequence>
<feature type="region of interest" description="Disordered" evidence="10">
    <location>
        <begin position="1"/>
        <end position="75"/>
    </location>
</feature>
<keyword evidence="5 9" id="KW-0653">Protein transport</keyword>
<keyword evidence="3 9" id="KW-1003">Cell membrane</keyword>
<dbReference type="KEGG" id="cbac:JI75_06440"/>
<keyword evidence="6 9" id="KW-1133">Transmembrane helix</keyword>
<dbReference type="STRING" id="1531429.JI75_06440"/>
<dbReference type="GO" id="GO:0005886">
    <property type="term" value="C:plasma membrane"/>
    <property type="evidence" value="ECO:0007669"/>
    <property type="project" value="UniProtKB-SubCell"/>
</dbReference>
<comment type="function">
    <text evidence="9">Essential subunit of the Sec protein translocation channel SecYEG. Clamps together the 2 halves of SecY. May contact the channel plug during translocation.</text>
</comment>
<keyword evidence="4 9" id="KW-0812">Transmembrane</keyword>
<proteinExistence type="inferred from homology"/>
<evidence type="ECO:0000256" key="2">
    <source>
        <dbReference type="ARBA" id="ARBA00022448"/>
    </source>
</evidence>
<comment type="subunit">
    <text evidence="9">Component of the Sec protein translocase complex. Heterotrimer consisting of SecY, SecE and SecG subunits. The heterotrimers can form oligomers, although 1 heterotrimer is thought to be able to translocate proteins. Interacts with the ribosome. Interacts with SecDF, and other proteins may be involved. Interacts with SecA.</text>
</comment>
<feature type="compositionally biased region" description="Basic and acidic residues" evidence="10">
    <location>
        <begin position="51"/>
        <end position="75"/>
    </location>
</feature>
<dbReference type="PANTHER" id="PTHR33910">
    <property type="entry name" value="PROTEIN TRANSLOCASE SUBUNIT SECE"/>
    <property type="match status" value="1"/>
</dbReference>
<dbReference type="AlphaFoldDB" id="A0A0A8BAY9"/>
<evidence type="ECO:0000256" key="1">
    <source>
        <dbReference type="ARBA" id="ARBA00004370"/>
    </source>
</evidence>
<dbReference type="GO" id="GO:0008320">
    <property type="term" value="F:protein transmembrane transporter activity"/>
    <property type="evidence" value="ECO:0007669"/>
    <property type="project" value="UniProtKB-UniRule"/>
</dbReference>
<feature type="transmembrane region" description="Helical" evidence="9">
    <location>
        <begin position="101"/>
        <end position="121"/>
    </location>
</feature>
<dbReference type="NCBIfam" id="TIGR00964">
    <property type="entry name" value="secE_bact"/>
    <property type="match status" value="1"/>
</dbReference>
<organism evidence="11 12">
    <name type="scientific">Berryella intestinalis</name>
    <dbReference type="NCBI Taxonomy" id="1531429"/>
    <lineage>
        <taxon>Bacteria</taxon>
        <taxon>Bacillati</taxon>
        <taxon>Actinomycetota</taxon>
        <taxon>Coriobacteriia</taxon>
        <taxon>Eggerthellales</taxon>
        <taxon>Eggerthellaceae</taxon>
        <taxon>Berryella</taxon>
    </lineage>
</organism>
<comment type="similarity">
    <text evidence="9">Belongs to the SecE/SEC61-gamma family.</text>
</comment>
<keyword evidence="7 9" id="KW-0811">Translocation</keyword>
<evidence type="ECO:0000256" key="7">
    <source>
        <dbReference type="ARBA" id="ARBA00023010"/>
    </source>
</evidence>
<evidence type="ECO:0000256" key="9">
    <source>
        <dbReference type="HAMAP-Rule" id="MF_00422"/>
    </source>
</evidence>
<comment type="subcellular location">
    <subcellularLocation>
        <location evidence="9">Cell membrane</location>
        <topology evidence="9">Single-pass membrane protein</topology>
    </subcellularLocation>
    <subcellularLocation>
        <location evidence="1">Membrane</location>
    </subcellularLocation>
</comment>
<dbReference type="HOGENOM" id="CLU_1892931_0_0_11"/>
<dbReference type="InterPro" id="IPR038379">
    <property type="entry name" value="SecE_sf"/>
</dbReference>
<dbReference type="Pfam" id="PF00584">
    <property type="entry name" value="SecE"/>
    <property type="match status" value="1"/>
</dbReference>
<dbReference type="Proteomes" id="UP000031121">
    <property type="component" value="Chromosome"/>
</dbReference>
<dbReference type="PANTHER" id="PTHR33910:SF1">
    <property type="entry name" value="PROTEIN TRANSLOCASE SUBUNIT SECE"/>
    <property type="match status" value="1"/>
</dbReference>
<evidence type="ECO:0000256" key="5">
    <source>
        <dbReference type="ARBA" id="ARBA00022927"/>
    </source>
</evidence>
<dbReference type="InterPro" id="IPR001901">
    <property type="entry name" value="Translocase_SecE/Sec61-g"/>
</dbReference>
<keyword evidence="8 9" id="KW-0472">Membrane</keyword>
<evidence type="ECO:0000313" key="11">
    <source>
        <dbReference type="EMBL" id="AJC12347.1"/>
    </source>
</evidence>
<dbReference type="GO" id="GO:0043952">
    <property type="term" value="P:protein transport by the Sec complex"/>
    <property type="evidence" value="ECO:0007669"/>
    <property type="project" value="UniProtKB-UniRule"/>
</dbReference>
<keyword evidence="2 9" id="KW-0813">Transport</keyword>
<gene>
    <name evidence="9" type="primary">secE</name>
    <name evidence="11" type="ORF">JI75_06440</name>
</gene>
<name>A0A0A8BAY9_9ACTN</name>
<evidence type="ECO:0000256" key="3">
    <source>
        <dbReference type="ARBA" id="ARBA00022475"/>
    </source>
</evidence>
<dbReference type="InterPro" id="IPR005807">
    <property type="entry name" value="SecE_bac"/>
</dbReference>
<dbReference type="RefSeq" id="WP_039689595.1">
    <property type="nucleotide sequence ID" value="NZ_CP009302.1"/>
</dbReference>
<evidence type="ECO:0000256" key="8">
    <source>
        <dbReference type="ARBA" id="ARBA00023136"/>
    </source>
</evidence>
<evidence type="ECO:0000256" key="10">
    <source>
        <dbReference type="SAM" id="MobiDB-lite"/>
    </source>
</evidence>
<evidence type="ECO:0000256" key="6">
    <source>
        <dbReference type="ARBA" id="ARBA00022989"/>
    </source>
</evidence>
<evidence type="ECO:0000313" key="12">
    <source>
        <dbReference type="Proteomes" id="UP000031121"/>
    </source>
</evidence>
<keyword evidence="12" id="KW-1185">Reference proteome</keyword>